<keyword evidence="7" id="KW-1185">Reference proteome</keyword>
<accession>A0A8B9AJX4</accession>
<reference evidence="8" key="2">
    <citation type="submission" date="2025-08" db="UniProtKB">
        <authorList>
            <consortium name="RefSeq"/>
        </authorList>
    </citation>
    <scope>IDENTIFICATION</scope>
    <source>
        <tissue evidence="8">Young leaves</tissue>
    </source>
</reference>
<evidence type="ECO:0000256" key="3">
    <source>
        <dbReference type="ARBA" id="ARBA00022483"/>
    </source>
</evidence>
<dbReference type="GO" id="GO:0000145">
    <property type="term" value="C:exocyst"/>
    <property type="evidence" value="ECO:0007669"/>
    <property type="project" value="UniProtKB-UniRule"/>
</dbReference>
<keyword evidence="4" id="KW-0653">Protein transport</keyword>
<dbReference type="PANTHER" id="PTHR13043:SF1">
    <property type="entry name" value="EXOCYST COMPLEX COMPONENT 2"/>
    <property type="match status" value="1"/>
</dbReference>
<dbReference type="Proteomes" id="UP000228380">
    <property type="component" value="Chromosome 10"/>
</dbReference>
<feature type="compositionally biased region" description="Basic and acidic residues" evidence="5">
    <location>
        <begin position="114"/>
        <end position="136"/>
    </location>
</feature>
<comment type="subunit">
    <text evidence="4">Component of the exocyst complex.</text>
</comment>
<dbReference type="AlphaFoldDB" id="A0A8B9AJX4"/>
<reference evidence="7" key="1">
    <citation type="journal article" date="2019" name="Nat. Commun.">
        <title>Genome-wide association mapping of date palm fruit traits.</title>
        <authorList>
            <person name="Hazzouri K.M."/>
            <person name="Gros-Balthazard M."/>
            <person name="Flowers J.M."/>
            <person name="Copetti D."/>
            <person name="Lemansour A."/>
            <person name="Lebrun M."/>
            <person name="Masmoudi K."/>
            <person name="Ferrand S."/>
            <person name="Dhar M.I."/>
            <person name="Fresquez Z.A."/>
            <person name="Rosas U."/>
            <person name="Zhang J."/>
            <person name="Talag J."/>
            <person name="Lee S."/>
            <person name="Kudrna D."/>
            <person name="Powell R.F."/>
            <person name="Leitch I.J."/>
            <person name="Krueger R.R."/>
            <person name="Wing R.A."/>
            <person name="Amiri K.M.A."/>
            <person name="Purugganan M.D."/>
        </authorList>
    </citation>
    <scope>NUCLEOTIDE SEQUENCE [LARGE SCALE GENOMIC DNA]</scope>
    <source>
        <strain evidence="7">cv. Khalas</strain>
    </source>
</reference>
<dbReference type="GO" id="GO:0006893">
    <property type="term" value="P:Golgi to plasma membrane transport"/>
    <property type="evidence" value="ECO:0007669"/>
    <property type="project" value="UniProtKB-UniRule"/>
</dbReference>
<evidence type="ECO:0000256" key="2">
    <source>
        <dbReference type="ARBA" id="ARBA00022448"/>
    </source>
</evidence>
<keyword evidence="2 4" id="KW-0813">Transport</keyword>
<dbReference type="GeneID" id="103703170"/>
<feature type="compositionally biased region" description="Basic and acidic residues" evidence="5">
    <location>
        <begin position="1011"/>
        <end position="1023"/>
    </location>
</feature>
<dbReference type="Pfam" id="PF15469">
    <property type="entry name" value="Sec5"/>
    <property type="match status" value="1"/>
</dbReference>
<name>A0A8B9AJX4_PHODC</name>
<dbReference type="RefSeq" id="XP_038986640.1">
    <property type="nucleotide sequence ID" value="XM_039130712.1"/>
</dbReference>
<protein>
    <recommendedName>
        <fullName evidence="4">Exocyst complex component SEC5</fullName>
    </recommendedName>
</protein>
<proteinExistence type="inferred from homology"/>
<dbReference type="InterPro" id="IPR029175">
    <property type="entry name" value="EXOC2/Sec5"/>
</dbReference>
<organism evidence="7 8">
    <name type="scientific">Phoenix dactylifera</name>
    <name type="common">Date palm</name>
    <dbReference type="NCBI Taxonomy" id="42345"/>
    <lineage>
        <taxon>Eukaryota</taxon>
        <taxon>Viridiplantae</taxon>
        <taxon>Streptophyta</taxon>
        <taxon>Embryophyta</taxon>
        <taxon>Tracheophyta</taxon>
        <taxon>Spermatophyta</taxon>
        <taxon>Magnoliopsida</taxon>
        <taxon>Liliopsida</taxon>
        <taxon>Arecaceae</taxon>
        <taxon>Coryphoideae</taxon>
        <taxon>Phoeniceae</taxon>
        <taxon>Phoenix</taxon>
    </lineage>
</organism>
<feature type="region of interest" description="Disordered" evidence="5">
    <location>
        <begin position="1063"/>
        <end position="1104"/>
    </location>
</feature>
<dbReference type="GO" id="GO:0006887">
    <property type="term" value="P:exocytosis"/>
    <property type="evidence" value="ECO:0007669"/>
    <property type="project" value="UniProtKB-KW"/>
</dbReference>
<dbReference type="GO" id="GO:0015031">
    <property type="term" value="P:protein transport"/>
    <property type="evidence" value="ECO:0007669"/>
    <property type="project" value="UniProtKB-KW"/>
</dbReference>
<feature type="region of interest" description="Disordered" evidence="5">
    <location>
        <begin position="200"/>
        <end position="222"/>
    </location>
</feature>
<evidence type="ECO:0000256" key="1">
    <source>
        <dbReference type="ARBA" id="ARBA00010578"/>
    </source>
</evidence>
<feature type="region of interest" description="Disordered" evidence="5">
    <location>
        <begin position="995"/>
        <end position="1030"/>
    </location>
</feature>
<dbReference type="PANTHER" id="PTHR13043">
    <property type="entry name" value="EXOCYST COMPLEX COMPONENT SEC5"/>
    <property type="match status" value="1"/>
</dbReference>
<evidence type="ECO:0000313" key="8">
    <source>
        <dbReference type="RefSeq" id="XP_038986640.1"/>
    </source>
</evidence>
<evidence type="ECO:0000256" key="5">
    <source>
        <dbReference type="SAM" id="MobiDB-lite"/>
    </source>
</evidence>
<gene>
    <name evidence="8" type="primary">LOC103703170</name>
</gene>
<evidence type="ECO:0000259" key="6">
    <source>
        <dbReference type="Pfam" id="PF15469"/>
    </source>
</evidence>
<feature type="domain" description="Exocyst complex component EXOC2/Sec5 N-terminal" evidence="6">
    <location>
        <begin position="181"/>
        <end position="1058"/>
    </location>
</feature>
<dbReference type="InterPro" id="IPR039481">
    <property type="entry name" value="EXOC2/Sec5_N_dom"/>
</dbReference>
<evidence type="ECO:0000256" key="4">
    <source>
        <dbReference type="RuleBase" id="RU365069"/>
    </source>
</evidence>
<dbReference type="OrthoDB" id="26242at2759"/>
<comment type="function">
    <text evidence="4">Component of the exocyst complex involved in the docking of exocytic vesicles with fusion sites on the plasma membrane.</text>
</comment>
<evidence type="ECO:0000313" key="7">
    <source>
        <dbReference type="Proteomes" id="UP000228380"/>
    </source>
</evidence>
<keyword evidence="3 4" id="KW-0268">Exocytosis</keyword>
<feature type="compositionally biased region" description="Polar residues" evidence="5">
    <location>
        <begin position="1063"/>
        <end position="1078"/>
    </location>
</feature>
<feature type="region of interest" description="Disordered" evidence="5">
    <location>
        <begin position="20"/>
        <end position="136"/>
    </location>
</feature>
<sequence length="1104" mass="123780">MPSDSDIDEDELLQMALKEQAERDLSYQKPSKASKPVVNLIRAPPPPPFMVKGQGNPNPNARGGAAMGKGQRRPGRGGADDDDDSEVELLSISSGDEDTSRDRGPPQRNRGRKASRDEGDGDGDEPRSWKKVDEAELARRVREMRETRAAPAQSLEQKGTALGRKALTNLQSLPRGVEVLDPLGLGVIDNKSLRLITAASVSSPVSRERSDPLDPSTREKVTYSSSNFDPKVFLSRVHQETSAADLESGALTLKTDLRGRTVQKKQLVKENFDCFVSCKTTIDDIESKLRQIEEDPEGAGTAHLHQTTQNISAVANRAFEPLFERQVQAEKIRSVQGMLQRFRTLFNLPSAIRGSISKGEYDLAVREYRKAKSIVLPSHVGILKRVLEEVEKVMQEFRGMLYKSMEDPKLDLADLENIARLLLELEPDSDPLWYYLNIQNRRIRGLLEKCTLDHEAWMEILHNEIREKVQSDARWRQLQQDSNKSLDVDSSIGDSLPVDSQLVNMMGEKVDALRGRYICRLAAVLIHHMPAFWRLALSVFSGKFAKVTAGNTVLDSETNAKPAANRSEDKVGEVKYSSHSLEEVAAMVHDTISAFELKVHNTFRDFEESNILRPFMADAIREIAKTCQAFEGKESAPPTAVKTLRTFHFEITKIYILRLCSWMRATTKEIVKDETWVPLSTLERNKSPYAISYLPLAFRAMTTSAMDQIDVMIQNLRSEATKSDDILEHVQEIQESVRLAFLNCFLDFAGYIERIGGEISQSKSNKESNHLQNGYVDGLDGESSSIRVGGDAAADSHRKLLIVLSNIGYCKDELSHSLYDKYKHIWLQYSLPLFRDKDEQYADIRDLVTSFSALEEKILEQYTFAKSNLVRTAALNYLLDSGVQWGAAPNVKGIRDATIELLHILVSVHAEVFSGARPLLDKTLGILVEGLIDTYLSLFHENKTKDLKSLDTNGFCQLMLELDYFETVLHTYFSLDAHEALKSLQGLLLEKACESANESSENPGHHRRATRGSEDAMSDDRHQGPTVPPDDLIALAQQYSTELLEGELERTRLNIACFLESSLRPSSAPGSTKPTYPSFQGPAASPRYRRQQTVNSPAVSRRRR</sequence>
<comment type="similarity">
    <text evidence="1 4">Belongs to the SEC5 family.</text>
</comment>
<feature type="compositionally biased region" description="Basic and acidic residues" evidence="5">
    <location>
        <begin position="206"/>
        <end position="221"/>
    </location>
</feature>